<feature type="domain" description="AB hydrolase-1" evidence="1">
    <location>
        <begin position="29"/>
        <end position="110"/>
    </location>
</feature>
<dbReference type="Pfam" id="PF00561">
    <property type="entry name" value="Abhydrolase_1"/>
    <property type="match status" value="1"/>
</dbReference>
<evidence type="ECO:0000259" key="1">
    <source>
        <dbReference type="Pfam" id="PF00561"/>
    </source>
</evidence>
<accession>A0A383B6V7</accession>
<protein>
    <recommendedName>
        <fullName evidence="1">AB hydrolase-1 domain-containing protein</fullName>
    </recommendedName>
</protein>
<reference evidence="2" key="1">
    <citation type="submission" date="2018-05" db="EMBL/GenBank/DDBJ databases">
        <authorList>
            <person name="Lanie J.A."/>
            <person name="Ng W.-L."/>
            <person name="Kazmierczak K.M."/>
            <person name="Andrzejewski T.M."/>
            <person name="Davidsen T.M."/>
            <person name="Wayne K.J."/>
            <person name="Tettelin H."/>
            <person name="Glass J.I."/>
            <person name="Rusch D."/>
            <person name="Podicherti R."/>
            <person name="Tsui H.-C.T."/>
            <person name="Winkler M.E."/>
        </authorList>
    </citation>
    <scope>NUCLEOTIDE SEQUENCE</scope>
</reference>
<dbReference type="EMBL" id="UINC01197847">
    <property type="protein sequence ID" value="SVE15530.1"/>
    <property type="molecule type" value="Genomic_DNA"/>
</dbReference>
<dbReference type="AlphaFoldDB" id="A0A383B6V7"/>
<dbReference type="Gene3D" id="3.40.50.1820">
    <property type="entry name" value="alpha/beta hydrolase"/>
    <property type="match status" value="1"/>
</dbReference>
<organism evidence="2">
    <name type="scientific">marine metagenome</name>
    <dbReference type="NCBI Taxonomy" id="408172"/>
    <lineage>
        <taxon>unclassified sequences</taxon>
        <taxon>metagenomes</taxon>
        <taxon>ecological metagenomes</taxon>
    </lineage>
</organism>
<evidence type="ECO:0000313" key="2">
    <source>
        <dbReference type="EMBL" id="SVE15530.1"/>
    </source>
</evidence>
<dbReference type="SUPFAM" id="SSF53474">
    <property type="entry name" value="alpha/beta-Hydrolases"/>
    <property type="match status" value="1"/>
</dbReference>
<feature type="non-terminal residue" evidence="2">
    <location>
        <position position="110"/>
    </location>
</feature>
<sequence>MALLDGRATMLETERGPVQVAREGNGPKVMAIHGSPGGFDQGLVWARHLRDGGCELIAPSRPGYLRTPLDSGRSPAQQADLYAAMLDALHINKVTVLGISSGGPSAVHFA</sequence>
<dbReference type="InterPro" id="IPR029058">
    <property type="entry name" value="AB_hydrolase_fold"/>
</dbReference>
<proteinExistence type="predicted"/>
<gene>
    <name evidence="2" type="ORF">METZ01_LOCUS468384</name>
</gene>
<name>A0A383B6V7_9ZZZZ</name>
<dbReference type="InterPro" id="IPR000073">
    <property type="entry name" value="AB_hydrolase_1"/>
</dbReference>